<reference evidence="13 14" key="1">
    <citation type="submission" date="2007-08" db="EMBL/GenBank/DDBJ databases">
        <title>Complete sequence of Roseiflexus castenholzii DSM 13941.</title>
        <authorList>
            <consortium name="US DOE Joint Genome Institute"/>
            <person name="Copeland A."/>
            <person name="Lucas S."/>
            <person name="Lapidus A."/>
            <person name="Barry K."/>
            <person name="Glavina del Rio T."/>
            <person name="Dalin E."/>
            <person name="Tice H."/>
            <person name="Pitluck S."/>
            <person name="Thompson L.S."/>
            <person name="Brettin T."/>
            <person name="Bruce D."/>
            <person name="Detter J.C."/>
            <person name="Han C."/>
            <person name="Tapia R."/>
            <person name="Schmutz J."/>
            <person name="Larimer F."/>
            <person name="Land M."/>
            <person name="Hauser L."/>
            <person name="Kyrpides N."/>
            <person name="Mikhailova N."/>
            <person name="Bryant D.A."/>
            <person name="Hanada S."/>
            <person name="Tsukatani Y."/>
            <person name="Richardson P."/>
        </authorList>
    </citation>
    <scope>NUCLEOTIDE SEQUENCE [LARGE SCALE GENOMIC DNA]</scope>
    <source>
        <strain evidence="14">DSM 13941 / HLO8</strain>
    </source>
</reference>
<sequence length="613" mass="64585">MSSDPEIKIARLRWSACAALRRSVIGVIALLMLFTTVAYAHPQIVSAEPVPDARLNTAPPFVRIKFNEPIEESFASVQVLDATGRAVDRGDGGRASDDPRALHVSLPPLDPGVYTVAWQAVGRDGHLVKGYFVFTIAGALPSQPSASVLTPRPTDAPLFAGDESEAPLLPSGSTTAPPVDPLALLRSMMLIGAVLAIGGQVFRSVALTPGGGRLAAQMHGLISGALVLLLVATLLFFIAHAGAIAGVTTPEALITVARDTRAGQALIGRMALTLAFLIILRHSGLWARAGSVAIGGLILLTFSISGHAAATMQPFIAIMIDWVHLAAATIWVGGLTALTLALIQNNRDAPDPQAMSRSLIRFSWLALASVGALTISGALAACSYLNAVGDLWQTDYGRALLAKIVLFAILIGFGAYHLALTRAHTTERLTMSAIALAQRMRRSLPLEAAIATLVVGIAGVLTSLPHPVAAPTAPPVVSATPLAAEPASAIVEQTATPDEPTPSLPQPFTATQSAGDLRVALRVEPAIIGSNLMRITVTDAANKPRDVQRVRVMLRLNDRDIGETSVIAEPDGLGRYIVRNQMLGIAGIWRVQVQVRRIDADDVTADFLLPIRR</sequence>
<dbReference type="Proteomes" id="UP000000263">
    <property type="component" value="Chromosome"/>
</dbReference>
<keyword evidence="8 10" id="KW-0472">Membrane</keyword>
<dbReference type="RefSeq" id="WP_012121130.1">
    <property type="nucleotide sequence ID" value="NC_009767.1"/>
</dbReference>
<dbReference type="HOGENOM" id="CLU_023176_1_0_0"/>
<dbReference type="SUPFAM" id="SSF81296">
    <property type="entry name" value="E set domains"/>
    <property type="match status" value="1"/>
</dbReference>
<dbReference type="GO" id="GO:0005886">
    <property type="term" value="C:plasma membrane"/>
    <property type="evidence" value="ECO:0007669"/>
    <property type="project" value="UniProtKB-SubCell"/>
</dbReference>
<feature type="transmembrane region" description="Helical" evidence="10">
    <location>
        <begin position="218"/>
        <end position="242"/>
    </location>
</feature>
<protein>
    <submittedName>
        <fullName evidence="13">Copper resistance protein CopC</fullName>
    </submittedName>
</protein>
<evidence type="ECO:0000256" key="5">
    <source>
        <dbReference type="ARBA" id="ARBA00022729"/>
    </source>
</evidence>
<feature type="transmembrane region" description="Helical" evidence="10">
    <location>
        <begin position="292"/>
        <end position="310"/>
    </location>
</feature>
<feature type="region of interest" description="Disordered" evidence="9">
    <location>
        <begin position="144"/>
        <end position="174"/>
    </location>
</feature>
<accession>A7NME4</accession>
<feature type="transmembrane region" description="Helical" evidence="10">
    <location>
        <begin position="322"/>
        <end position="343"/>
    </location>
</feature>
<evidence type="ECO:0000313" key="14">
    <source>
        <dbReference type="Proteomes" id="UP000000263"/>
    </source>
</evidence>
<dbReference type="STRING" id="383372.Rcas_2633"/>
<evidence type="ECO:0000256" key="8">
    <source>
        <dbReference type="ARBA" id="ARBA00023136"/>
    </source>
</evidence>
<evidence type="ECO:0000256" key="6">
    <source>
        <dbReference type="ARBA" id="ARBA00022989"/>
    </source>
</evidence>
<evidence type="ECO:0000256" key="10">
    <source>
        <dbReference type="SAM" id="Phobius"/>
    </source>
</evidence>
<feature type="transmembrane region" description="Helical" evidence="10">
    <location>
        <begin position="262"/>
        <end position="280"/>
    </location>
</feature>
<dbReference type="PANTHER" id="PTHR34820">
    <property type="entry name" value="INNER MEMBRANE PROTEIN YEBZ"/>
    <property type="match status" value="1"/>
</dbReference>
<evidence type="ECO:0000259" key="12">
    <source>
        <dbReference type="Pfam" id="PF05425"/>
    </source>
</evidence>
<evidence type="ECO:0000256" key="3">
    <source>
        <dbReference type="ARBA" id="ARBA00022692"/>
    </source>
</evidence>
<dbReference type="Gene3D" id="2.60.40.1220">
    <property type="match status" value="1"/>
</dbReference>
<evidence type="ECO:0000256" key="9">
    <source>
        <dbReference type="SAM" id="MobiDB-lite"/>
    </source>
</evidence>
<dbReference type="GO" id="GO:0005507">
    <property type="term" value="F:copper ion binding"/>
    <property type="evidence" value="ECO:0007669"/>
    <property type="project" value="InterPro"/>
</dbReference>
<keyword evidence="14" id="KW-1185">Reference proteome</keyword>
<dbReference type="Pfam" id="PF04234">
    <property type="entry name" value="CopC"/>
    <property type="match status" value="1"/>
</dbReference>
<dbReference type="InterPro" id="IPR014755">
    <property type="entry name" value="Cu-Rt/internalin_Ig-like"/>
</dbReference>
<dbReference type="KEGG" id="rca:Rcas_2633"/>
<dbReference type="InterPro" id="IPR007348">
    <property type="entry name" value="CopC_dom"/>
</dbReference>
<keyword evidence="5" id="KW-0732">Signal</keyword>
<gene>
    <name evidence="13" type="ordered locus">Rcas_2633</name>
</gene>
<dbReference type="Pfam" id="PF05425">
    <property type="entry name" value="CopD"/>
    <property type="match status" value="1"/>
</dbReference>
<name>A7NME4_ROSCS</name>
<dbReference type="eggNOG" id="COG2372">
    <property type="taxonomic scope" value="Bacteria"/>
</dbReference>
<evidence type="ECO:0000256" key="2">
    <source>
        <dbReference type="ARBA" id="ARBA00022475"/>
    </source>
</evidence>
<feature type="transmembrane region" description="Helical" evidence="10">
    <location>
        <begin position="364"/>
        <end position="387"/>
    </location>
</feature>
<evidence type="ECO:0000256" key="7">
    <source>
        <dbReference type="ARBA" id="ARBA00023008"/>
    </source>
</evidence>
<dbReference type="eggNOG" id="COG1276">
    <property type="taxonomic scope" value="Bacteria"/>
</dbReference>
<keyword evidence="6 10" id="KW-1133">Transmembrane helix</keyword>
<dbReference type="OrthoDB" id="167031at2"/>
<evidence type="ECO:0000259" key="11">
    <source>
        <dbReference type="Pfam" id="PF04234"/>
    </source>
</evidence>
<evidence type="ECO:0000313" key="13">
    <source>
        <dbReference type="EMBL" id="ABU58706.1"/>
    </source>
</evidence>
<keyword evidence="3 10" id="KW-0812">Transmembrane</keyword>
<dbReference type="EMBL" id="CP000804">
    <property type="protein sequence ID" value="ABU58706.1"/>
    <property type="molecule type" value="Genomic_DNA"/>
</dbReference>
<feature type="transmembrane region" description="Helical" evidence="10">
    <location>
        <begin position="399"/>
        <end position="423"/>
    </location>
</feature>
<keyword evidence="7" id="KW-0186">Copper</keyword>
<keyword evidence="4" id="KW-0479">Metal-binding</keyword>
<feature type="transmembrane region" description="Helical" evidence="10">
    <location>
        <begin position="444"/>
        <end position="464"/>
    </location>
</feature>
<feature type="domain" description="Copper resistance protein D" evidence="12">
    <location>
        <begin position="358"/>
        <end position="461"/>
    </location>
</feature>
<comment type="subcellular location">
    <subcellularLocation>
        <location evidence="1">Cell membrane</location>
        <topology evidence="1">Multi-pass membrane protein</topology>
    </subcellularLocation>
</comment>
<dbReference type="PANTHER" id="PTHR34820:SF4">
    <property type="entry name" value="INNER MEMBRANE PROTEIN YEBZ"/>
    <property type="match status" value="1"/>
</dbReference>
<dbReference type="InterPro" id="IPR014756">
    <property type="entry name" value="Ig_E-set"/>
</dbReference>
<feature type="domain" description="CopC" evidence="11">
    <location>
        <begin position="41"/>
        <end position="136"/>
    </location>
</feature>
<feature type="transmembrane region" description="Helical" evidence="10">
    <location>
        <begin position="183"/>
        <end position="206"/>
    </location>
</feature>
<dbReference type="InterPro" id="IPR032694">
    <property type="entry name" value="CopC/D"/>
</dbReference>
<keyword evidence="2" id="KW-1003">Cell membrane</keyword>
<dbReference type="GO" id="GO:0046688">
    <property type="term" value="P:response to copper ion"/>
    <property type="evidence" value="ECO:0007669"/>
    <property type="project" value="InterPro"/>
</dbReference>
<dbReference type="GO" id="GO:0042597">
    <property type="term" value="C:periplasmic space"/>
    <property type="evidence" value="ECO:0007669"/>
    <property type="project" value="InterPro"/>
</dbReference>
<evidence type="ECO:0000256" key="1">
    <source>
        <dbReference type="ARBA" id="ARBA00004651"/>
    </source>
</evidence>
<dbReference type="InterPro" id="IPR008457">
    <property type="entry name" value="Cu-R_CopD_dom"/>
</dbReference>
<proteinExistence type="predicted"/>
<evidence type="ECO:0000256" key="4">
    <source>
        <dbReference type="ARBA" id="ARBA00022723"/>
    </source>
</evidence>
<dbReference type="GO" id="GO:0006825">
    <property type="term" value="P:copper ion transport"/>
    <property type="evidence" value="ECO:0007669"/>
    <property type="project" value="InterPro"/>
</dbReference>
<organism evidence="13 14">
    <name type="scientific">Roseiflexus castenholzii (strain DSM 13941 / HLO8)</name>
    <dbReference type="NCBI Taxonomy" id="383372"/>
    <lineage>
        <taxon>Bacteria</taxon>
        <taxon>Bacillati</taxon>
        <taxon>Chloroflexota</taxon>
        <taxon>Chloroflexia</taxon>
        <taxon>Chloroflexales</taxon>
        <taxon>Roseiflexineae</taxon>
        <taxon>Roseiflexaceae</taxon>
        <taxon>Roseiflexus</taxon>
    </lineage>
</organism>
<dbReference type="AlphaFoldDB" id="A7NME4"/>